<dbReference type="AlphaFoldDB" id="A0A9X0DBI4"/>
<feature type="region of interest" description="Disordered" evidence="1">
    <location>
        <begin position="57"/>
        <end position="195"/>
    </location>
</feature>
<feature type="compositionally biased region" description="Basic and acidic residues" evidence="1">
    <location>
        <begin position="467"/>
        <end position="478"/>
    </location>
</feature>
<dbReference type="EMBL" id="MU825397">
    <property type="protein sequence ID" value="KAJ7393885.1"/>
    <property type="molecule type" value="Genomic_DNA"/>
</dbReference>
<gene>
    <name evidence="2" type="ORF">OS493_003552</name>
</gene>
<comment type="caution">
    <text evidence="2">The sequence shown here is derived from an EMBL/GenBank/DDBJ whole genome shotgun (WGS) entry which is preliminary data.</text>
</comment>
<dbReference type="Proteomes" id="UP001163046">
    <property type="component" value="Unassembled WGS sequence"/>
</dbReference>
<protein>
    <submittedName>
        <fullName evidence="2">Uncharacterized protein</fullName>
    </submittedName>
</protein>
<feature type="compositionally biased region" description="Basic and acidic residues" evidence="1">
    <location>
        <begin position="123"/>
        <end position="133"/>
    </location>
</feature>
<feature type="compositionally biased region" description="Low complexity" evidence="1">
    <location>
        <begin position="57"/>
        <end position="73"/>
    </location>
</feature>
<evidence type="ECO:0000256" key="1">
    <source>
        <dbReference type="SAM" id="MobiDB-lite"/>
    </source>
</evidence>
<sequence length="493" mass="55215">MSTKRTEEFNAIPDQTKARFSSKKKMQTAIYSPDPSDSENVLMQKKVAEFCCGVLSKNPLSPSSGSSVSQTRPFSQPSSNEKIGKFHRQRSLDRASSTMLDEADPLGQENDRSSSAIPVTLQDTDRNDFKTRPENTFVLPSPGVNIPPPRSPVSPRLYSSNTLDPNESIDLTRSRSQPCSPRTPRRRANTLDTPMNFLHNSCSNLKTALERSLSTPTARQGARPRAESSPVDFEVRRLRAFQPTGADQSQPCQEDSLRLPRLLAARGSLPVLSNDNEAERFRRRFQSLTPDKTVKELSPRREVFNHRSISPRNAEKQQISLNVGNEWFSELSSNTPEGEVPDNKDSTSLEDDVAFCWNSDDEDEDDDTDEDPLACSAAQNEKKVHSIEEIKYTRYLRMKSPHHWLPKMGNVPKNLLSSSIIVGHTKVAFNTSKASVEEDDDDADEQSCEEIKEDGEIGEATQQCKTSGKEENGLETNKENNYNSELEENSTIN</sequence>
<feature type="compositionally biased region" description="Acidic residues" evidence="1">
    <location>
        <begin position="437"/>
        <end position="457"/>
    </location>
</feature>
<feature type="region of interest" description="Disordered" evidence="1">
    <location>
        <begin position="432"/>
        <end position="493"/>
    </location>
</feature>
<feature type="region of interest" description="Disordered" evidence="1">
    <location>
        <begin position="1"/>
        <end position="38"/>
    </location>
</feature>
<reference evidence="2" key="1">
    <citation type="submission" date="2023-01" db="EMBL/GenBank/DDBJ databases">
        <title>Genome assembly of the deep-sea coral Lophelia pertusa.</title>
        <authorList>
            <person name="Herrera S."/>
            <person name="Cordes E."/>
        </authorList>
    </citation>
    <scope>NUCLEOTIDE SEQUENCE</scope>
    <source>
        <strain evidence="2">USNM1676648</strain>
        <tissue evidence="2">Polyp</tissue>
    </source>
</reference>
<evidence type="ECO:0000313" key="3">
    <source>
        <dbReference type="Proteomes" id="UP001163046"/>
    </source>
</evidence>
<dbReference type="OrthoDB" id="6000096at2759"/>
<proteinExistence type="predicted"/>
<feature type="compositionally biased region" description="Polar residues" evidence="1">
    <location>
        <begin position="157"/>
        <end position="180"/>
    </location>
</feature>
<organism evidence="2 3">
    <name type="scientific">Desmophyllum pertusum</name>
    <dbReference type="NCBI Taxonomy" id="174260"/>
    <lineage>
        <taxon>Eukaryota</taxon>
        <taxon>Metazoa</taxon>
        <taxon>Cnidaria</taxon>
        <taxon>Anthozoa</taxon>
        <taxon>Hexacorallia</taxon>
        <taxon>Scleractinia</taxon>
        <taxon>Caryophylliina</taxon>
        <taxon>Caryophylliidae</taxon>
        <taxon>Desmophyllum</taxon>
    </lineage>
</organism>
<evidence type="ECO:0000313" key="2">
    <source>
        <dbReference type="EMBL" id="KAJ7393885.1"/>
    </source>
</evidence>
<feature type="region of interest" description="Disordered" evidence="1">
    <location>
        <begin position="330"/>
        <end position="349"/>
    </location>
</feature>
<keyword evidence="3" id="KW-1185">Reference proteome</keyword>
<accession>A0A9X0DBI4</accession>
<name>A0A9X0DBI4_9CNID</name>